<feature type="short sequence motif" description="HXTX 2" evidence="2">
    <location>
        <begin position="131"/>
        <end position="134"/>
    </location>
</feature>
<gene>
    <name evidence="4" type="ordered locus">CLOAM1870</name>
</gene>
<dbReference type="Proteomes" id="UP000002019">
    <property type="component" value="Chromosome"/>
</dbReference>
<dbReference type="EC" id="3.1.4.58" evidence="2"/>
<evidence type="ECO:0000313" key="4">
    <source>
        <dbReference type="EMBL" id="CAO81697.1"/>
    </source>
</evidence>
<evidence type="ECO:0000256" key="1">
    <source>
        <dbReference type="ARBA" id="ARBA00022801"/>
    </source>
</evidence>
<feature type="domain" description="Phosphoesterase HXTX" evidence="3">
    <location>
        <begin position="101"/>
        <end position="178"/>
    </location>
</feature>
<feature type="domain" description="Phosphoesterase HXTX" evidence="3">
    <location>
        <begin position="11"/>
        <end position="92"/>
    </location>
</feature>
<organism evidence="4 5">
    <name type="scientific">Cloacimonas acidaminovorans (strain Evry)</name>
    <dbReference type="NCBI Taxonomy" id="459349"/>
    <lineage>
        <taxon>Bacteria</taxon>
        <taxon>Pseudomonadati</taxon>
        <taxon>Candidatus Cloacimonadota</taxon>
        <taxon>Candidatus Cloacimonadia</taxon>
        <taxon>Candidatus Cloacimonadales</taxon>
        <taxon>Candidatus Cloacimonadaceae</taxon>
        <taxon>Candidatus Cloacimonas</taxon>
    </lineage>
</organism>
<dbReference type="Pfam" id="PF02834">
    <property type="entry name" value="LigT_PEase"/>
    <property type="match status" value="2"/>
</dbReference>
<keyword evidence="1 2" id="KW-0378">Hydrolase</keyword>
<dbReference type="NCBIfam" id="TIGR02258">
    <property type="entry name" value="2_5_ligase"/>
    <property type="match status" value="1"/>
</dbReference>
<proteinExistence type="inferred from homology"/>
<dbReference type="OrthoDB" id="9787070at2"/>
<dbReference type="PANTHER" id="PTHR35561">
    <property type="entry name" value="RNA 2',3'-CYCLIC PHOSPHODIESTERASE"/>
    <property type="match status" value="1"/>
</dbReference>
<accession>B0VJL2</accession>
<dbReference type="PANTHER" id="PTHR35561:SF1">
    <property type="entry name" value="RNA 2',3'-CYCLIC PHOSPHODIESTERASE"/>
    <property type="match status" value="1"/>
</dbReference>
<dbReference type="AlphaFoldDB" id="B0VJL2"/>
<comment type="function">
    <text evidence="2">Hydrolyzes RNA 2',3'-cyclic phosphodiester to an RNA 2'-phosphomonoester.</text>
</comment>
<dbReference type="InterPro" id="IPR009097">
    <property type="entry name" value="Cyclic_Pdiesterase"/>
</dbReference>
<dbReference type="KEGG" id="caci:CLOAM1870"/>
<dbReference type="GO" id="GO:0004113">
    <property type="term" value="F:2',3'-cyclic-nucleotide 3'-phosphodiesterase activity"/>
    <property type="evidence" value="ECO:0007669"/>
    <property type="project" value="InterPro"/>
</dbReference>
<evidence type="ECO:0000259" key="3">
    <source>
        <dbReference type="Pfam" id="PF02834"/>
    </source>
</evidence>
<feature type="short sequence motif" description="HXTX 1" evidence="2">
    <location>
        <begin position="45"/>
        <end position="48"/>
    </location>
</feature>
<dbReference type="InterPro" id="IPR004175">
    <property type="entry name" value="RNA_CPDase"/>
</dbReference>
<keyword evidence="5" id="KW-1185">Reference proteome</keyword>
<evidence type="ECO:0000256" key="2">
    <source>
        <dbReference type="HAMAP-Rule" id="MF_01940"/>
    </source>
</evidence>
<dbReference type="EMBL" id="CU466930">
    <property type="protein sequence ID" value="CAO81697.1"/>
    <property type="molecule type" value="Genomic_DNA"/>
</dbReference>
<evidence type="ECO:0000313" key="5">
    <source>
        <dbReference type="Proteomes" id="UP000002019"/>
    </source>
</evidence>
<dbReference type="GO" id="GO:0008664">
    <property type="term" value="F:RNA 2',3'-cyclic 3'-phosphodiesterase activity"/>
    <property type="evidence" value="ECO:0007669"/>
    <property type="project" value="UniProtKB-EC"/>
</dbReference>
<dbReference type="HOGENOM" id="CLU_081251_3_2_0"/>
<sequence>MKMMIRTFIALELPKPLKSELGSVVNRYSKTTPPYVNWVKPENLHLTLLFIGDVQPQEIRIIDEVLAKQLEGFPSFIFRPEGLEFFPSLQPHLLWLKLSSENEDIFKLNRRLLKELSACGIEADKKAMKLHITLARLKSSLNPALEREIMSRKIKHEPLYFDCLCLFKSQLFPEGPQYTVLNRYNLIHSRRINAG</sequence>
<dbReference type="STRING" id="459349.CLOAM1870"/>
<dbReference type="HAMAP" id="MF_01940">
    <property type="entry name" value="RNA_CPDase"/>
    <property type="match status" value="1"/>
</dbReference>
<dbReference type="eggNOG" id="COG1514">
    <property type="taxonomic scope" value="Bacteria"/>
</dbReference>
<comment type="similarity">
    <text evidence="2">Belongs to the 2H phosphoesterase superfamily. ThpR family.</text>
</comment>
<name>B0VJL2_CLOAI</name>
<protein>
    <recommendedName>
        <fullName evidence="2">RNA 2',3'-cyclic phosphodiesterase</fullName>
        <shortName evidence="2">RNA 2',3'-CPDase</shortName>
        <ecNumber evidence="2">3.1.4.58</ecNumber>
    </recommendedName>
</protein>
<reference evidence="4 5" key="1">
    <citation type="journal article" date="2008" name="J. Bacteriol.">
        <title>'Candidatus Cloacamonas acidaminovorans': genome sequence reconstruction provides a first glimpse of a new bacterial division.</title>
        <authorList>
            <person name="Pelletier E."/>
            <person name="Kreimeyer A."/>
            <person name="Bocs S."/>
            <person name="Rouy Z."/>
            <person name="Gyapay G."/>
            <person name="Chouari R."/>
            <person name="Riviere D."/>
            <person name="Ganesan A."/>
            <person name="Daegelen P."/>
            <person name="Sghir A."/>
            <person name="Cohen G.N."/>
            <person name="Medigue C."/>
            <person name="Weissenbach J."/>
            <person name="Le Paslier D."/>
        </authorList>
    </citation>
    <scope>NUCLEOTIDE SEQUENCE [LARGE SCALE GENOMIC DNA]</scope>
    <source>
        <strain evidence="5">Evry</strain>
    </source>
</reference>
<feature type="active site" description="Proton acceptor" evidence="2">
    <location>
        <position position="131"/>
    </location>
</feature>
<dbReference type="SUPFAM" id="SSF55144">
    <property type="entry name" value="LigT-like"/>
    <property type="match status" value="1"/>
</dbReference>
<feature type="active site" description="Proton donor" evidence="2">
    <location>
        <position position="45"/>
    </location>
</feature>
<comment type="catalytic activity">
    <reaction evidence="2">
        <text>a 3'-end 2',3'-cyclophospho-ribonucleotide-RNA + H2O = a 3'-end 2'-phospho-ribonucleotide-RNA + H(+)</text>
        <dbReference type="Rhea" id="RHEA:11828"/>
        <dbReference type="Rhea" id="RHEA-COMP:10464"/>
        <dbReference type="Rhea" id="RHEA-COMP:17353"/>
        <dbReference type="ChEBI" id="CHEBI:15377"/>
        <dbReference type="ChEBI" id="CHEBI:15378"/>
        <dbReference type="ChEBI" id="CHEBI:83064"/>
        <dbReference type="ChEBI" id="CHEBI:173113"/>
        <dbReference type="EC" id="3.1.4.58"/>
    </reaction>
</comment>
<dbReference type="InterPro" id="IPR014051">
    <property type="entry name" value="Phosphoesterase_HXTX"/>
</dbReference>
<dbReference type="Gene3D" id="3.90.1140.10">
    <property type="entry name" value="Cyclic phosphodiesterase"/>
    <property type="match status" value="1"/>
</dbReference>